<evidence type="ECO:0000313" key="3">
    <source>
        <dbReference type="Proteomes" id="UP000779049"/>
    </source>
</evidence>
<reference evidence="2 3" key="1">
    <citation type="journal article" date="2020" name="New Microbes New Infect">
        <title>Sellimonas caecigallum sp. nov., description and genome sequence of a new member of the Sellimonas genus isolated from the cecum of feral chicken.</title>
        <authorList>
            <person name="Wongkuna S."/>
            <person name="Ghimire S."/>
            <person name="Antony L."/>
            <person name="Chankhamhaengdecha S."/>
            <person name="Janvilisri T."/>
            <person name="Scaria J."/>
        </authorList>
    </citation>
    <scope>NUCLEOTIDE SEQUENCE [LARGE SCALE GENOMIC DNA]</scope>
    <source>
        <strain evidence="2 3">SW451</strain>
    </source>
</reference>
<feature type="transmembrane region" description="Helical" evidence="1">
    <location>
        <begin position="12"/>
        <end position="31"/>
    </location>
</feature>
<keyword evidence="1" id="KW-0472">Membrane</keyword>
<sequence>MLTYIYDWIRNLAFYLILITVILQMIPDSVYKKYIRFFTGLVLILMLAEPVMQGFHLKSEFEQIFRSVTYRQEAREIEQAAEYFREAEEGYLEWQNDVDHEISEKSENSSQE</sequence>
<keyword evidence="1" id="KW-1133">Transmembrane helix</keyword>
<dbReference type="EMBL" id="VIRV01000006">
    <property type="protein sequence ID" value="MBY0758592.1"/>
    <property type="molecule type" value="Genomic_DNA"/>
</dbReference>
<accession>A0ABS7L6J8</accession>
<evidence type="ECO:0000313" key="2">
    <source>
        <dbReference type="EMBL" id="MBY0758592.1"/>
    </source>
</evidence>
<dbReference type="RefSeq" id="WP_087199075.1">
    <property type="nucleotide sequence ID" value="NZ_CP173660.1"/>
</dbReference>
<organism evidence="2 3">
    <name type="scientific">Sellimonas caecigallum</name>
    <dbReference type="NCBI Taxonomy" id="2592333"/>
    <lineage>
        <taxon>Bacteria</taxon>
        <taxon>Bacillati</taxon>
        <taxon>Bacillota</taxon>
        <taxon>Clostridia</taxon>
        <taxon>Lachnospirales</taxon>
        <taxon>Lachnospiraceae</taxon>
        <taxon>Sellimonas</taxon>
    </lineage>
</organism>
<dbReference type="InterPro" id="IPR014245">
    <property type="entry name" value="Spore_III_AF"/>
</dbReference>
<proteinExistence type="predicted"/>
<keyword evidence="3" id="KW-1185">Reference proteome</keyword>
<name>A0ABS7L6J8_9FIRM</name>
<feature type="transmembrane region" description="Helical" evidence="1">
    <location>
        <begin position="37"/>
        <end position="57"/>
    </location>
</feature>
<comment type="caution">
    <text evidence="2">The sequence shown here is derived from an EMBL/GenBank/DDBJ whole genome shotgun (WGS) entry which is preliminary data.</text>
</comment>
<protein>
    <submittedName>
        <fullName evidence="2">Stage III sporulation protein AF</fullName>
    </submittedName>
</protein>
<evidence type="ECO:0000256" key="1">
    <source>
        <dbReference type="SAM" id="Phobius"/>
    </source>
</evidence>
<dbReference type="Pfam" id="PF09581">
    <property type="entry name" value="Spore_III_AF"/>
    <property type="match status" value="1"/>
</dbReference>
<gene>
    <name evidence="2" type="ORF">FLB61_05730</name>
</gene>
<dbReference type="Proteomes" id="UP000779049">
    <property type="component" value="Unassembled WGS sequence"/>
</dbReference>
<keyword evidence="1" id="KW-0812">Transmembrane</keyword>